<organism evidence="3 4">
    <name type="scientific">Phocaeicola acetigenes</name>
    <dbReference type="NCBI Taxonomy" id="3016083"/>
    <lineage>
        <taxon>Bacteria</taxon>
        <taxon>Pseudomonadati</taxon>
        <taxon>Bacteroidota</taxon>
        <taxon>Bacteroidia</taxon>
        <taxon>Bacteroidales</taxon>
        <taxon>Bacteroidaceae</taxon>
        <taxon>Phocaeicola</taxon>
    </lineage>
</organism>
<feature type="domain" description="Outer membrane protein beta-barrel" evidence="2">
    <location>
        <begin position="21"/>
        <end position="173"/>
    </location>
</feature>
<dbReference type="Pfam" id="PF13568">
    <property type="entry name" value="OMP_b-brl_2"/>
    <property type="match status" value="1"/>
</dbReference>
<keyword evidence="4" id="KW-1185">Reference proteome</keyword>
<evidence type="ECO:0000259" key="2">
    <source>
        <dbReference type="Pfam" id="PF13568"/>
    </source>
</evidence>
<sequence length="201" mass="21757">MKKFLSTFVIFACLWIALPAQAQVKFGLKGGLNISTLSFSQDVVKGDNRTGFFVGPMVEFTLPVVGLGFDVAALYNQDGAKATVNVEGESYSESQTLKSVEVPVNLKWSFGLGSTLGAYVAAGPQFGFNVGSGHFSEAFDMKTCYTTFNVGAGVKLIRHIQIGLNYNFGISKLAKAVSDEYEGPTVDMKKNTWQISLAYLF</sequence>
<dbReference type="EMBL" id="JAPZVM010000006">
    <property type="protein sequence ID" value="MCZ8372720.1"/>
    <property type="molecule type" value="Genomic_DNA"/>
</dbReference>
<reference evidence="3" key="1">
    <citation type="submission" date="2022-12" db="EMBL/GenBank/DDBJ databases">
        <title>Phocaeicola acetigenes sp. nov., isolated feces from a healthy human.</title>
        <authorList>
            <person name="Do H."/>
            <person name="Ha Y.B."/>
            <person name="Kim J.-S."/>
            <person name="Suh M.K."/>
            <person name="Kim H.S."/>
            <person name="Lee J.-S."/>
        </authorList>
    </citation>
    <scope>NUCLEOTIDE SEQUENCE</scope>
    <source>
        <strain evidence="3">KGMB11183</strain>
    </source>
</reference>
<feature type="signal peptide" evidence="1">
    <location>
        <begin position="1"/>
        <end position="22"/>
    </location>
</feature>
<protein>
    <submittedName>
        <fullName evidence="3">Porin family protein</fullName>
    </submittedName>
</protein>
<name>A0ABT4PI40_9BACT</name>
<evidence type="ECO:0000256" key="1">
    <source>
        <dbReference type="SAM" id="SignalP"/>
    </source>
</evidence>
<evidence type="ECO:0000313" key="3">
    <source>
        <dbReference type="EMBL" id="MCZ8372720.1"/>
    </source>
</evidence>
<dbReference type="RefSeq" id="WP_269877908.1">
    <property type="nucleotide sequence ID" value="NZ_JAPZVM010000006.1"/>
</dbReference>
<feature type="chain" id="PRO_5047530538" evidence="1">
    <location>
        <begin position="23"/>
        <end position="201"/>
    </location>
</feature>
<keyword evidence="1" id="KW-0732">Signal</keyword>
<evidence type="ECO:0000313" key="4">
    <source>
        <dbReference type="Proteomes" id="UP001141933"/>
    </source>
</evidence>
<proteinExistence type="predicted"/>
<gene>
    <name evidence="3" type="ORF">O6P32_08375</name>
</gene>
<dbReference type="Proteomes" id="UP001141933">
    <property type="component" value="Unassembled WGS sequence"/>
</dbReference>
<dbReference type="InterPro" id="IPR025665">
    <property type="entry name" value="Beta-barrel_OMP_2"/>
</dbReference>
<accession>A0ABT4PI40</accession>
<comment type="caution">
    <text evidence="3">The sequence shown here is derived from an EMBL/GenBank/DDBJ whole genome shotgun (WGS) entry which is preliminary data.</text>
</comment>